<dbReference type="Pfam" id="PF01206">
    <property type="entry name" value="TusA"/>
    <property type="match status" value="1"/>
</dbReference>
<comment type="caution">
    <text evidence="3">The sequence shown here is derived from an EMBL/GenBank/DDBJ whole genome shotgun (WGS) entry which is preliminary data.</text>
</comment>
<dbReference type="Gene3D" id="3.30.110.40">
    <property type="entry name" value="TusA-like domain"/>
    <property type="match status" value="1"/>
</dbReference>
<dbReference type="InterPro" id="IPR036868">
    <property type="entry name" value="TusA-like_sf"/>
</dbReference>
<dbReference type="Proteomes" id="UP000610960">
    <property type="component" value="Unassembled WGS sequence"/>
</dbReference>
<proteinExistence type="inferred from homology"/>
<accession>A0A830GSR3</accession>
<sequence>MPVMEVSKAARQATPGQVIRVLATDPAAKSDISAWAQRTGNEIVDIRDEEGYVVIIAKIVNPGK</sequence>
<dbReference type="EMBL" id="BMNL01000002">
    <property type="protein sequence ID" value="GGP20340.1"/>
    <property type="molecule type" value="Genomic_DNA"/>
</dbReference>
<dbReference type="CDD" id="cd00291">
    <property type="entry name" value="SirA_YedF_YeeD"/>
    <property type="match status" value="1"/>
</dbReference>
<name>A0A830GSR3_9CREN</name>
<evidence type="ECO:0000259" key="2">
    <source>
        <dbReference type="Pfam" id="PF01206"/>
    </source>
</evidence>
<dbReference type="PANTHER" id="PTHR33279:SF6">
    <property type="entry name" value="SULFUR CARRIER PROTEIN YEDF-RELATED"/>
    <property type="match status" value="1"/>
</dbReference>
<dbReference type="AlphaFoldDB" id="A0A830GSR3"/>
<comment type="similarity">
    <text evidence="1">Belongs to the sulfur carrier protein TusA family.</text>
</comment>
<evidence type="ECO:0000313" key="3">
    <source>
        <dbReference type="EMBL" id="GGP20340.1"/>
    </source>
</evidence>
<reference evidence="3" key="1">
    <citation type="journal article" date="2014" name="Int. J. Syst. Evol. Microbiol.">
        <title>Complete genome sequence of Corynebacterium casei LMG S-19264T (=DSM 44701T), isolated from a smear-ripened cheese.</title>
        <authorList>
            <consortium name="US DOE Joint Genome Institute (JGI-PGF)"/>
            <person name="Walter F."/>
            <person name="Albersmeier A."/>
            <person name="Kalinowski J."/>
            <person name="Ruckert C."/>
        </authorList>
    </citation>
    <scope>NUCLEOTIDE SEQUENCE</scope>
    <source>
        <strain evidence="3">JCM 10088</strain>
    </source>
</reference>
<feature type="domain" description="UPF0033" evidence="2">
    <location>
        <begin position="1"/>
        <end position="56"/>
    </location>
</feature>
<organism evidence="3 4">
    <name type="scientific">Thermocladium modestius</name>
    <dbReference type="NCBI Taxonomy" id="62609"/>
    <lineage>
        <taxon>Archaea</taxon>
        <taxon>Thermoproteota</taxon>
        <taxon>Thermoprotei</taxon>
        <taxon>Thermoproteales</taxon>
        <taxon>Thermoproteaceae</taxon>
        <taxon>Thermocladium</taxon>
    </lineage>
</organism>
<dbReference type="PANTHER" id="PTHR33279">
    <property type="entry name" value="SULFUR CARRIER PROTEIN YEDF-RELATED"/>
    <property type="match status" value="1"/>
</dbReference>
<evidence type="ECO:0000313" key="4">
    <source>
        <dbReference type="Proteomes" id="UP000610960"/>
    </source>
</evidence>
<dbReference type="InterPro" id="IPR001455">
    <property type="entry name" value="TusA-like"/>
</dbReference>
<gene>
    <name evidence="3" type="ORF">GCM10007981_08020</name>
</gene>
<keyword evidence="4" id="KW-1185">Reference proteome</keyword>
<protein>
    <recommendedName>
        <fullName evidence="2">UPF0033 domain-containing protein</fullName>
    </recommendedName>
</protein>
<reference evidence="3" key="2">
    <citation type="submission" date="2020-09" db="EMBL/GenBank/DDBJ databases">
        <authorList>
            <person name="Sun Q."/>
            <person name="Ohkuma M."/>
        </authorList>
    </citation>
    <scope>NUCLEOTIDE SEQUENCE</scope>
    <source>
        <strain evidence="3">JCM 10088</strain>
    </source>
</reference>
<dbReference type="SUPFAM" id="SSF64307">
    <property type="entry name" value="SirA-like"/>
    <property type="match status" value="1"/>
</dbReference>
<evidence type="ECO:0000256" key="1">
    <source>
        <dbReference type="ARBA" id="ARBA00008984"/>
    </source>
</evidence>